<gene>
    <name evidence="2" type="ORF">NDU88_005583</name>
</gene>
<organism evidence="2 3">
    <name type="scientific">Pleurodeles waltl</name>
    <name type="common">Iberian ribbed newt</name>
    <dbReference type="NCBI Taxonomy" id="8319"/>
    <lineage>
        <taxon>Eukaryota</taxon>
        <taxon>Metazoa</taxon>
        <taxon>Chordata</taxon>
        <taxon>Craniata</taxon>
        <taxon>Vertebrata</taxon>
        <taxon>Euteleostomi</taxon>
        <taxon>Amphibia</taxon>
        <taxon>Batrachia</taxon>
        <taxon>Caudata</taxon>
        <taxon>Salamandroidea</taxon>
        <taxon>Salamandridae</taxon>
        <taxon>Pleurodelinae</taxon>
        <taxon>Pleurodeles</taxon>
    </lineage>
</organism>
<protein>
    <submittedName>
        <fullName evidence="2">Uncharacterized protein</fullName>
    </submittedName>
</protein>
<feature type="region of interest" description="Disordered" evidence="1">
    <location>
        <begin position="1"/>
        <end position="29"/>
    </location>
</feature>
<dbReference type="EMBL" id="JANPWB010000016">
    <property type="protein sequence ID" value="KAJ1085451.1"/>
    <property type="molecule type" value="Genomic_DNA"/>
</dbReference>
<dbReference type="Proteomes" id="UP001066276">
    <property type="component" value="Chromosome 12"/>
</dbReference>
<feature type="compositionally biased region" description="Basic and acidic residues" evidence="1">
    <location>
        <begin position="1"/>
        <end position="15"/>
    </location>
</feature>
<feature type="region of interest" description="Disordered" evidence="1">
    <location>
        <begin position="50"/>
        <end position="94"/>
    </location>
</feature>
<evidence type="ECO:0000313" key="3">
    <source>
        <dbReference type="Proteomes" id="UP001066276"/>
    </source>
</evidence>
<sequence>MQMTARKGERHCEPMRRRRSDFMGSRGVEKPTAASVSGFFFFSAACRSSEEGQSGAARRVTGTPTFSKGTQTPAGELETATRKESGRPYRLRLSSSDTEALVLSELSRRKQSPVKSHRALERQQWTMEPRACRG</sequence>
<keyword evidence="3" id="KW-1185">Reference proteome</keyword>
<comment type="caution">
    <text evidence="2">The sequence shown here is derived from an EMBL/GenBank/DDBJ whole genome shotgun (WGS) entry which is preliminary data.</text>
</comment>
<evidence type="ECO:0000256" key="1">
    <source>
        <dbReference type="SAM" id="MobiDB-lite"/>
    </source>
</evidence>
<feature type="compositionally biased region" description="Polar residues" evidence="1">
    <location>
        <begin position="62"/>
        <end position="73"/>
    </location>
</feature>
<proteinExistence type="predicted"/>
<accession>A0AAV7L186</accession>
<reference evidence="2" key="1">
    <citation type="journal article" date="2022" name="bioRxiv">
        <title>Sequencing and chromosome-scale assembly of the giantPleurodeles waltlgenome.</title>
        <authorList>
            <person name="Brown T."/>
            <person name="Elewa A."/>
            <person name="Iarovenko S."/>
            <person name="Subramanian E."/>
            <person name="Araus A.J."/>
            <person name="Petzold A."/>
            <person name="Susuki M."/>
            <person name="Suzuki K.-i.T."/>
            <person name="Hayashi T."/>
            <person name="Toyoda A."/>
            <person name="Oliveira C."/>
            <person name="Osipova E."/>
            <person name="Leigh N.D."/>
            <person name="Simon A."/>
            <person name="Yun M.H."/>
        </authorList>
    </citation>
    <scope>NUCLEOTIDE SEQUENCE</scope>
    <source>
        <strain evidence="2">20211129_DDA</strain>
        <tissue evidence="2">Liver</tissue>
    </source>
</reference>
<evidence type="ECO:0000313" key="2">
    <source>
        <dbReference type="EMBL" id="KAJ1085451.1"/>
    </source>
</evidence>
<feature type="region of interest" description="Disordered" evidence="1">
    <location>
        <begin position="106"/>
        <end position="134"/>
    </location>
</feature>
<name>A0AAV7L186_PLEWA</name>
<dbReference type="AlphaFoldDB" id="A0AAV7L186"/>